<gene>
    <name evidence="2" type="ORF">AAC691_19315</name>
</gene>
<dbReference type="RefSeq" id="WP_342628129.1">
    <property type="nucleotide sequence ID" value="NZ_CP152276.1"/>
</dbReference>
<name>A0ABZ3D3P0_9PROT</name>
<keyword evidence="3" id="KW-1185">Reference proteome</keyword>
<sequence>MTVIERKRPQRPAIRIAVPGVVFGAILAALAGLTDPAQARHKEHTVYGSVGGYQAILDRDSAEYKSDDAFCQTDASVAAAPSGSALQAGGGGNQFRRLRQNYARCMESRGAWQRIETPKPGDQPGN</sequence>
<evidence type="ECO:0000313" key="2">
    <source>
        <dbReference type="EMBL" id="XAE42378.1"/>
    </source>
</evidence>
<keyword evidence="1" id="KW-1133">Transmembrane helix</keyword>
<evidence type="ECO:0000256" key="1">
    <source>
        <dbReference type="SAM" id="Phobius"/>
    </source>
</evidence>
<evidence type="ECO:0008006" key="4">
    <source>
        <dbReference type="Google" id="ProtNLM"/>
    </source>
</evidence>
<dbReference type="EMBL" id="CP152276">
    <property type="protein sequence ID" value="XAE42378.1"/>
    <property type="molecule type" value="Genomic_DNA"/>
</dbReference>
<reference evidence="2 3" key="1">
    <citation type="submission" date="2024-04" db="EMBL/GenBank/DDBJ databases">
        <title>Complete genome sequence of Nguyenibacter vanlangesis HBCM-1154, a strain capable of nitrogen fixation, IAA production, and phosphorus solubilization isolated from sugarcane soil.</title>
        <authorList>
            <person name="MY HANH P."/>
        </authorList>
    </citation>
    <scope>NUCLEOTIDE SEQUENCE [LARGE SCALE GENOMIC DNA]</scope>
    <source>
        <strain evidence="2 3">HBCM 1154</strain>
    </source>
</reference>
<keyword evidence="1" id="KW-0812">Transmembrane</keyword>
<protein>
    <recommendedName>
        <fullName evidence="4">Secreted protein</fullName>
    </recommendedName>
</protein>
<evidence type="ECO:0000313" key="3">
    <source>
        <dbReference type="Proteomes" id="UP001449795"/>
    </source>
</evidence>
<proteinExistence type="predicted"/>
<feature type="transmembrane region" description="Helical" evidence="1">
    <location>
        <begin position="12"/>
        <end position="33"/>
    </location>
</feature>
<accession>A0ABZ3D3P0</accession>
<keyword evidence="1" id="KW-0472">Membrane</keyword>
<dbReference type="Proteomes" id="UP001449795">
    <property type="component" value="Chromosome"/>
</dbReference>
<organism evidence="2 3">
    <name type="scientific">Nguyenibacter vanlangensis</name>
    <dbReference type="NCBI Taxonomy" id="1216886"/>
    <lineage>
        <taxon>Bacteria</taxon>
        <taxon>Pseudomonadati</taxon>
        <taxon>Pseudomonadota</taxon>
        <taxon>Alphaproteobacteria</taxon>
        <taxon>Acetobacterales</taxon>
        <taxon>Acetobacteraceae</taxon>
        <taxon>Nguyenibacter</taxon>
    </lineage>
</organism>